<comment type="caution">
    <text evidence="2">The sequence shown here is derived from an EMBL/GenBank/DDBJ whole genome shotgun (WGS) entry which is preliminary data.</text>
</comment>
<keyword evidence="1" id="KW-0812">Transmembrane</keyword>
<dbReference type="Proteomes" id="UP000692954">
    <property type="component" value="Unassembled WGS sequence"/>
</dbReference>
<evidence type="ECO:0000256" key="1">
    <source>
        <dbReference type="SAM" id="Phobius"/>
    </source>
</evidence>
<protein>
    <submittedName>
        <fullName evidence="2">Uncharacterized protein</fullName>
    </submittedName>
</protein>
<sequence length="294" mass="35052">MNQKRQHEEFVEKLPWDEFMQYIPIVGASLTVLSMIFEYNIVVVTNLLTTGMWIYYLQKSKKEMLKYYKKEMQDIVSKIIDTEPRVQIEIKKFNSIQRNTQAYFQLFIFTFIFQILALYLAYSEVLTYKNPVDLACYSLLCLFIFLSNRHFESRYQSEQNRDLMLQIRVLQGGLLVLSIVMSRYAIQKMDDFYNQFVAFGLLFYSALFSSYTFHRYGKTSKKSFTLLLVGAVFLFLSDSLNIVLKVQRKELFELRASANVLYHVGYYFMVWSLFLHAKAYNDHYLLLLRMKMNI</sequence>
<feature type="transmembrane region" description="Helical" evidence="1">
    <location>
        <begin position="39"/>
        <end position="57"/>
    </location>
</feature>
<keyword evidence="1" id="KW-1133">Transmembrane helix</keyword>
<feature type="transmembrane region" description="Helical" evidence="1">
    <location>
        <begin position="167"/>
        <end position="186"/>
    </location>
</feature>
<feature type="transmembrane region" description="Helical" evidence="1">
    <location>
        <begin position="264"/>
        <end position="281"/>
    </location>
</feature>
<proteinExistence type="predicted"/>
<evidence type="ECO:0000313" key="2">
    <source>
        <dbReference type="EMBL" id="CAD8058466.1"/>
    </source>
</evidence>
<feature type="transmembrane region" description="Helical" evidence="1">
    <location>
        <begin position="102"/>
        <end position="122"/>
    </location>
</feature>
<feature type="transmembrane region" description="Helical" evidence="1">
    <location>
        <begin position="192"/>
        <end position="213"/>
    </location>
</feature>
<keyword evidence="3" id="KW-1185">Reference proteome</keyword>
<dbReference type="AlphaFoldDB" id="A0A8S1L132"/>
<dbReference type="EMBL" id="CAJJDN010000012">
    <property type="protein sequence ID" value="CAD8058466.1"/>
    <property type="molecule type" value="Genomic_DNA"/>
</dbReference>
<evidence type="ECO:0000313" key="3">
    <source>
        <dbReference type="Proteomes" id="UP000692954"/>
    </source>
</evidence>
<accession>A0A8S1L132</accession>
<feature type="transmembrane region" description="Helical" evidence="1">
    <location>
        <begin position="128"/>
        <end position="146"/>
    </location>
</feature>
<reference evidence="2" key="1">
    <citation type="submission" date="2021-01" db="EMBL/GenBank/DDBJ databases">
        <authorList>
            <consortium name="Genoscope - CEA"/>
            <person name="William W."/>
        </authorList>
    </citation>
    <scope>NUCLEOTIDE SEQUENCE</scope>
</reference>
<gene>
    <name evidence="2" type="ORF">PSON_ATCC_30995.1.T0120215</name>
</gene>
<dbReference type="OrthoDB" id="291376at2759"/>
<feature type="transmembrane region" description="Helical" evidence="1">
    <location>
        <begin position="225"/>
        <end position="244"/>
    </location>
</feature>
<name>A0A8S1L132_9CILI</name>
<organism evidence="2 3">
    <name type="scientific">Paramecium sonneborni</name>
    <dbReference type="NCBI Taxonomy" id="65129"/>
    <lineage>
        <taxon>Eukaryota</taxon>
        <taxon>Sar</taxon>
        <taxon>Alveolata</taxon>
        <taxon>Ciliophora</taxon>
        <taxon>Intramacronucleata</taxon>
        <taxon>Oligohymenophorea</taxon>
        <taxon>Peniculida</taxon>
        <taxon>Parameciidae</taxon>
        <taxon>Paramecium</taxon>
    </lineage>
</organism>
<keyword evidence="1" id="KW-0472">Membrane</keyword>